<accession>A0AAW5DZF6</accession>
<dbReference type="RefSeq" id="WP_240253338.1">
    <property type="nucleotide sequence ID" value="NZ_JAKTTI010000005.1"/>
</dbReference>
<organism evidence="1 2">
    <name type="scientific">Fredinandcohnia quinoae</name>
    <dbReference type="NCBI Taxonomy" id="2918902"/>
    <lineage>
        <taxon>Bacteria</taxon>
        <taxon>Bacillati</taxon>
        <taxon>Bacillota</taxon>
        <taxon>Bacilli</taxon>
        <taxon>Bacillales</taxon>
        <taxon>Bacillaceae</taxon>
        <taxon>Fredinandcohnia</taxon>
    </lineage>
</organism>
<sequence>MTKAILANKESVLYQLNDLVQLINQIEHKIITEVNENINQEANNCLKSIEVHKKKITSIKKDYIFKNDFKDRINEKERSFHLTFSY</sequence>
<name>A0AAW5DZF6_9BACI</name>
<evidence type="ECO:0000313" key="2">
    <source>
        <dbReference type="Proteomes" id="UP001431131"/>
    </source>
</evidence>
<reference evidence="1" key="1">
    <citation type="submission" date="2022-02" db="EMBL/GenBank/DDBJ databases">
        <title>Fredinandcohnia quinoae sp. nov. isolated from Chenopodium quinoa seeds.</title>
        <authorList>
            <person name="Saati-Santamaria Z."/>
            <person name="Flores-Felix J.D."/>
            <person name="Igual J.M."/>
            <person name="Velazquez E."/>
            <person name="Garcia-Fraile P."/>
            <person name="Martinez-Molina E."/>
        </authorList>
    </citation>
    <scope>NUCLEOTIDE SEQUENCE</scope>
    <source>
        <strain evidence="1">SECRCQ15</strain>
    </source>
</reference>
<gene>
    <name evidence="1" type="ORF">MJG50_05150</name>
</gene>
<dbReference type="Proteomes" id="UP001431131">
    <property type="component" value="Unassembled WGS sequence"/>
</dbReference>
<comment type="caution">
    <text evidence="1">The sequence shown here is derived from an EMBL/GenBank/DDBJ whole genome shotgun (WGS) entry which is preliminary data.</text>
</comment>
<protein>
    <submittedName>
        <fullName evidence="1">Uncharacterized protein</fullName>
    </submittedName>
</protein>
<dbReference type="EMBL" id="JAKTTI010000005">
    <property type="protein sequence ID" value="MCH1624704.1"/>
    <property type="molecule type" value="Genomic_DNA"/>
</dbReference>
<dbReference type="AlphaFoldDB" id="A0AAW5DZF6"/>
<proteinExistence type="predicted"/>
<evidence type="ECO:0000313" key="1">
    <source>
        <dbReference type="EMBL" id="MCH1624704.1"/>
    </source>
</evidence>
<keyword evidence="2" id="KW-1185">Reference proteome</keyword>